<evidence type="ECO:0000313" key="3">
    <source>
        <dbReference type="EMBL" id="GAA5050044.1"/>
    </source>
</evidence>
<reference evidence="3 4" key="1">
    <citation type="journal article" date="2019" name="Int. J. Syst. Evol. Microbiol.">
        <title>The Global Catalogue of Microorganisms (GCM) 10K type strain sequencing project: providing services to taxonomists for standard genome sequencing and annotation.</title>
        <authorList>
            <consortium name="The Broad Institute Genomics Platform"/>
            <consortium name="The Broad Institute Genome Sequencing Center for Infectious Disease"/>
            <person name="Wu L."/>
            <person name="Ma J."/>
        </authorList>
    </citation>
    <scope>NUCLEOTIDE SEQUENCE [LARGE SCALE GENOMIC DNA]</scope>
    <source>
        <strain evidence="3 4">JCM 17504</strain>
    </source>
</reference>
<dbReference type="PANTHER" id="PTHR43798">
    <property type="entry name" value="MONOACYLGLYCEROL LIPASE"/>
    <property type="match status" value="1"/>
</dbReference>
<gene>
    <name evidence="3" type="ORF">GCM10025751_23570</name>
</gene>
<dbReference type="PANTHER" id="PTHR43798:SF31">
    <property type="entry name" value="AB HYDROLASE SUPERFAMILY PROTEIN YCLE"/>
    <property type="match status" value="1"/>
</dbReference>
<sequence length="234" mass="25824">MSEQSGEISTEGGRLRRSGSEIHYWITGPKDGPLIACTHGASMNHRMFNPQIQSLIAEGYRVLTWDVRGHGQSKPIGEEFSVSSVTDDLIALIDYLGYETAILIGHSFGGYVSQEFAFQSSERVDALVVIGATDITTLPSWLERLGLKLSPSLFKVWPDGHLRTLVAENTAVTPEVQEYAAEASRQLSKEEFVIVWKAISTCLHEEPDYRIQQPFLLAHGEYVHSTGAVHVAPA</sequence>
<dbReference type="Pfam" id="PF00561">
    <property type="entry name" value="Abhydrolase_1"/>
    <property type="match status" value="1"/>
</dbReference>
<dbReference type="GO" id="GO:0016020">
    <property type="term" value="C:membrane"/>
    <property type="evidence" value="ECO:0007669"/>
    <property type="project" value="TreeGrafter"/>
</dbReference>
<dbReference type="SUPFAM" id="SSF53474">
    <property type="entry name" value="alpha/beta-Hydrolases"/>
    <property type="match status" value="1"/>
</dbReference>
<evidence type="ECO:0000313" key="4">
    <source>
        <dbReference type="Proteomes" id="UP001501729"/>
    </source>
</evidence>
<dbReference type="Gene3D" id="3.40.50.1820">
    <property type="entry name" value="alpha/beta hydrolase"/>
    <property type="match status" value="1"/>
</dbReference>
<proteinExistence type="predicted"/>
<name>A0AAV3UGU7_9EURY</name>
<dbReference type="PRINTS" id="PR00111">
    <property type="entry name" value="ABHYDROLASE"/>
</dbReference>
<dbReference type="InterPro" id="IPR050266">
    <property type="entry name" value="AB_hydrolase_sf"/>
</dbReference>
<keyword evidence="4" id="KW-1185">Reference proteome</keyword>
<organism evidence="3 4">
    <name type="scientific">Haladaptatus pallidirubidus</name>
    <dbReference type="NCBI Taxonomy" id="1008152"/>
    <lineage>
        <taxon>Archaea</taxon>
        <taxon>Methanobacteriati</taxon>
        <taxon>Methanobacteriota</taxon>
        <taxon>Stenosarchaea group</taxon>
        <taxon>Halobacteria</taxon>
        <taxon>Halobacteriales</taxon>
        <taxon>Haladaptataceae</taxon>
        <taxon>Haladaptatus</taxon>
    </lineage>
</organism>
<dbReference type="RefSeq" id="WP_227777283.1">
    <property type="nucleotide sequence ID" value="NZ_BAABKX010000007.1"/>
</dbReference>
<dbReference type="InterPro" id="IPR000073">
    <property type="entry name" value="AB_hydrolase_1"/>
</dbReference>
<evidence type="ECO:0000259" key="2">
    <source>
        <dbReference type="Pfam" id="PF00561"/>
    </source>
</evidence>
<dbReference type="GeneID" id="68615385"/>
<accession>A0AAV3UGU7</accession>
<dbReference type="GO" id="GO:0016787">
    <property type="term" value="F:hydrolase activity"/>
    <property type="evidence" value="ECO:0007669"/>
    <property type="project" value="UniProtKB-KW"/>
</dbReference>
<feature type="domain" description="AB hydrolase-1" evidence="2">
    <location>
        <begin position="34"/>
        <end position="220"/>
    </location>
</feature>
<dbReference type="Proteomes" id="UP001501729">
    <property type="component" value="Unassembled WGS sequence"/>
</dbReference>
<dbReference type="AlphaFoldDB" id="A0AAV3UGU7"/>
<comment type="caution">
    <text evidence="3">The sequence shown here is derived from an EMBL/GenBank/DDBJ whole genome shotgun (WGS) entry which is preliminary data.</text>
</comment>
<evidence type="ECO:0000256" key="1">
    <source>
        <dbReference type="ARBA" id="ARBA00022801"/>
    </source>
</evidence>
<keyword evidence="1 3" id="KW-0378">Hydrolase</keyword>
<dbReference type="InterPro" id="IPR029058">
    <property type="entry name" value="AB_hydrolase_fold"/>
</dbReference>
<dbReference type="EMBL" id="BAABKX010000007">
    <property type="protein sequence ID" value="GAA5050044.1"/>
    <property type="molecule type" value="Genomic_DNA"/>
</dbReference>
<protein>
    <submittedName>
        <fullName evidence="3">Alpha/beta hydrolase</fullName>
    </submittedName>
</protein>